<reference evidence="15 16" key="1">
    <citation type="journal article" date="2019" name="Sci. Rep.">
        <title>Orb-weaving spider Araneus ventricosus genome elucidates the spidroin gene catalogue.</title>
        <authorList>
            <person name="Kono N."/>
            <person name="Nakamura H."/>
            <person name="Ohtoshi R."/>
            <person name="Moran D.A.P."/>
            <person name="Shinohara A."/>
            <person name="Yoshida Y."/>
            <person name="Fujiwara M."/>
            <person name="Mori M."/>
            <person name="Tomita M."/>
            <person name="Arakawa K."/>
        </authorList>
    </citation>
    <scope>NUCLEOTIDE SEQUENCE [LARGE SCALE GENOMIC DNA]</scope>
</reference>
<comment type="similarity">
    <text evidence="2">Belongs to the HAP2/GCS1 family.</text>
</comment>
<evidence type="ECO:0000256" key="13">
    <source>
        <dbReference type="SAM" id="SignalP"/>
    </source>
</evidence>
<feature type="region of interest" description="Disordered" evidence="11">
    <location>
        <begin position="725"/>
        <end position="767"/>
    </location>
</feature>
<keyword evidence="5 13" id="KW-0732">Signal</keyword>
<evidence type="ECO:0000256" key="12">
    <source>
        <dbReference type="SAM" id="Phobius"/>
    </source>
</evidence>
<accession>A0A4Y2EHG5</accession>
<feature type="compositionally biased region" description="Basic and acidic residues" evidence="11">
    <location>
        <begin position="696"/>
        <end position="710"/>
    </location>
</feature>
<dbReference type="GO" id="GO:0008289">
    <property type="term" value="F:lipid binding"/>
    <property type="evidence" value="ECO:0007669"/>
    <property type="project" value="UniProtKB-KW"/>
</dbReference>
<dbReference type="Pfam" id="PF10699">
    <property type="entry name" value="HAP2-GCS1"/>
    <property type="match status" value="1"/>
</dbReference>
<evidence type="ECO:0000256" key="2">
    <source>
        <dbReference type="ARBA" id="ARBA00010929"/>
    </source>
</evidence>
<evidence type="ECO:0000256" key="9">
    <source>
        <dbReference type="ARBA" id="ARBA00023157"/>
    </source>
</evidence>
<feature type="compositionally biased region" description="Basic and acidic residues" evidence="11">
    <location>
        <begin position="744"/>
        <end position="758"/>
    </location>
</feature>
<evidence type="ECO:0000256" key="1">
    <source>
        <dbReference type="ARBA" id="ARBA00004251"/>
    </source>
</evidence>
<keyword evidence="6 12" id="KW-1133">Transmembrane helix</keyword>
<keyword evidence="3" id="KW-1003">Cell membrane</keyword>
<dbReference type="InterPro" id="IPR040326">
    <property type="entry name" value="HAP2/GCS1"/>
</dbReference>
<evidence type="ECO:0000256" key="10">
    <source>
        <dbReference type="ARBA" id="ARBA00023279"/>
    </source>
</evidence>
<dbReference type="Proteomes" id="UP000499080">
    <property type="component" value="Unassembled WGS sequence"/>
</dbReference>
<dbReference type="PANTHER" id="PTHR31764">
    <property type="entry name" value="PROTEIN HAPLESS 2"/>
    <property type="match status" value="1"/>
</dbReference>
<organism evidence="15 16">
    <name type="scientific">Araneus ventricosus</name>
    <name type="common">Orbweaver spider</name>
    <name type="synonym">Epeira ventricosa</name>
    <dbReference type="NCBI Taxonomy" id="182803"/>
    <lineage>
        <taxon>Eukaryota</taxon>
        <taxon>Metazoa</taxon>
        <taxon>Ecdysozoa</taxon>
        <taxon>Arthropoda</taxon>
        <taxon>Chelicerata</taxon>
        <taxon>Arachnida</taxon>
        <taxon>Araneae</taxon>
        <taxon>Araneomorphae</taxon>
        <taxon>Entelegynae</taxon>
        <taxon>Araneoidea</taxon>
        <taxon>Araneidae</taxon>
        <taxon>Araneus</taxon>
    </lineage>
</organism>
<feature type="transmembrane region" description="Helical" evidence="12">
    <location>
        <begin position="565"/>
        <end position="588"/>
    </location>
</feature>
<feature type="signal peptide" evidence="13">
    <location>
        <begin position="1"/>
        <end position="19"/>
    </location>
</feature>
<dbReference type="InterPro" id="IPR018928">
    <property type="entry name" value="HAP2/GCS1_dom"/>
</dbReference>
<evidence type="ECO:0000256" key="7">
    <source>
        <dbReference type="ARBA" id="ARBA00023121"/>
    </source>
</evidence>
<gene>
    <name evidence="15" type="primary">HAP2</name>
    <name evidence="15" type="ORF">AVEN_265037_1</name>
</gene>
<keyword evidence="7" id="KW-0446">Lipid-binding</keyword>
<dbReference type="AlphaFoldDB" id="A0A4Y2EHG5"/>
<feature type="region of interest" description="Disordered" evidence="11">
    <location>
        <begin position="682"/>
        <end position="713"/>
    </location>
</feature>
<feature type="chain" id="PRO_5021244099" evidence="13">
    <location>
        <begin position="20"/>
        <end position="810"/>
    </location>
</feature>
<evidence type="ECO:0000313" key="16">
    <source>
        <dbReference type="Proteomes" id="UP000499080"/>
    </source>
</evidence>
<dbReference type="OrthoDB" id="44061at2759"/>
<keyword evidence="8 12" id="KW-0472">Membrane</keyword>
<keyword evidence="10" id="KW-0278">Fertilization</keyword>
<evidence type="ECO:0000259" key="14">
    <source>
        <dbReference type="Pfam" id="PF10699"/>
    </source>
</evidence>
<comment type="subcellular location">
    <subcellularLocation>
        <location evidence="1">Cell membrane</location>
        <topology evidence="1">Single-pass type I membrane protein</topology>
    </subcellularLocation>
</comment>
<dbReference type="GO" id="GO:0005886">
    <property type="term" value="C:plasma membrane"/>
    <property type="evidence" value="ECO:0007669"/>
    <property type="project" value="UniProtKB-SubCell"/>
</dbReference>
<evidence type="ECO:0000256" key="6">
    <source>
        <dbReference type="ARBA" id="ARBA00022989"/>
    </source>
</evidence>
<comment type="caution">
    <text evidence="15">The sequence shown here is derived from an EMBL/GenBank/DDBJ whole genome shotgun (WGS) entry which is preliminary data.</text>
</comment>
<name>A0A4Y2EHG5_ARAVE</name>
<sequence>MVFSLLLKAFQSLELTANGTVLPCEKKSRGDKSPPYHIIGECHRKIRLTIEIVNSQKTPEGFEFIFVKEVTDSSSGVKERLLNPIVVRLRQNQIVLAYPFRYLSAVNGKASEIVLNYKNRENYTGCDDTSSINPTCGLKFERGRVVPYSEGFCCFCPETPVEKKQTRGGQDCSLRADDFEKQKYKASAHCLHFSDIWYSVSALSDPVVFHDIFLQVYNQRHLINGSSVWVSLTHEEDFELNYKNTSQYDTNKTIVASFVTASPKKGTVLISSDENRLLIPQPMPGVEMDKLPPAVKNGATDYLLIKKTAINPFGDECNMAGISYKGFARQPNRCDVEKGVCLENQPLDFWEKDDEIRKTGKKGTHLLQNYGTPYKDPIVIDKETKEHWLALEYYDEQRTMLTVEFNADDIVVLTPGKHVQISKVITESTEKKITFYVYLTNKDLSSAVLFAKAIDCEFEVPDSTNVTKLVLPQNGEELELDTQPGKIELTETLKCTVVAGSGIYGVVAKREVLVKPLRRCICYYHCLCTCMGESLTCKPMEVEDFQAAGFRGSLPILTAKPPHRLWIVANPFLAILAFLLLLLLIGLAKGLCGVMGRKHISYYGLESRIYGKRKIKHYHEKDLKKRDVEYDDEGHPINPDTKKPARVFSEEIIFAMNAFFLCMWPYMKIVDWFAVRKKQKKDGDATSTDDESDGSSPHHDGKYGTDESEFKTSQMHAVNMRKGLLKRGGKKSPEHPQHHPPPKRPGEADDKRHLDAAKGKGIHSGISLRNTLSDSALETDQYRSNPDLSVINKEMASWKKGTHKITAVKK</sequence>
<evidence type="ECO:0000256" key="4">
    <source>
        <dbReference type="ARBA" id="ARBA00022692"/>
    </source>
</evidence>
<proteinExistence type="inferred from homology"/>
<evidence type="ECO:0000256" key="5">
    <source>
        <dbReference type="ARBA" id="ARBA00022729"/>
    </source>
</evidence>
<evidence type="ECO:0000313" key="15">
    <source>
        <dbReference type="EMBL" id="GBM28593.1"/>
    </source>
</evidence>
<keyword evidence="9" id="KW-1015">Disulfide bond</keyword>
<dbReference type="EMBL" id="BGPR01000614">
    <property type="protein sequence ID" value="GBM28593.1"/>
    <property type="molecule type" value="Genomic_DNA"/>
</dbReference>
<evidence type="ECO:0000256" key="3">
    <source>
        <dbReference type="ARBA" id="ARBA00022475"/>
    </source>
</evidence>
<dbReference type="PANTHER" id="PTHR31764:SF0">
    <property type="entry name" value="GENERATIVE CELL SPECIFIC-1_HAP2 DOMAIN-CONTAINING PROTEIN"/>
    <property type="match status" value="1"/>
</dbReference>
<keyword evidence="16" id="KW-1185">Reference proteome</keyword>
<evidence type="ECO:0000256" key="11">
    <source>
        <dbReference type="SAM" id="MobiDB-lite"/>
    </source>
</evidence>
<evidence type="ECO:0000256" key="8">
    <source>
        <dbReference type="ARBA" id="ARBA00023136"/>
    </source>
</evidence>
<keyword evidence="4 12" id="KW-0812">Transmembrane</keyword>
<dbReference type="GO" id="GO:0007338">
    <property type="term" value="P:single fertilization"/>
    <property type="evidence" value="ECO:0007669"/>
    <property type="project" value="UniProtKB-KW"/>
</dbReference>
<protein>
    <submittedName>
        <fullName evidence="15">Hapless 2</fullName>
    </submittedName>
</protein>
<feature type="domain" description="Generative cell specific-1/HAP2" evidence="14">
    <location>
        <begin position="41"/>
        <end position="498"/>
    </location>
</feature>